<gene>
    <name evidence="1" type="ORF">NWFMUON74_31300</name>
</gene>
<evidence type="ECO:0000313" key="2">
    <source>
        <dbReference type="Proteomes" id="UP000516173"/>
    </source>
</evidence>
<name>A0A7G1KJL5_9NOCA</name>
<reference evidence="1 2" key="1">
    <citation type="submission" date="2020-08" db="EMBL/GenBank/DDBJ databases">
        <title>Genome Sequencing of Nocardia wallacei strain FMUON74 and assembly.</title>
        <authorList>
            <person name="Toyokawa M."/>
            <person name="Uesaka K."/>
        </authorList>
    </citation>
    <scope>NUCLEOTIDE SEQUENCE [LARGE SCALE GENOMIC DNA]</scope>
    <source>
        <strain evidence="1 2">FMUON74</strain>
    </source>
</reference>
<evidence type="ECO:0000313" key="1">
    <source>
        <dbReference type="EMBL" id="BCK55358.1"/>
    </source>
</evidence>
<sequence>MCGLLTRSADNNVRGVGLARGDPDPGLARDAFDQMSVSASTSVARVAVRTLNTAAPPIAAGSRPASEAADRTVRMQVAVVSEIRLAEIGDRRPAASCVPLSSGCSPAYAGRALHGATG</sequence>
<dbReference type="EMBL" id="AP023396">
    <property type="protein sequence ID" value="BCK55358.1"/>
    <property type="molecule type" value="Genomic_DNA"/>
</dbReference>
<protein>
    <submittedName>
        <fullName evidence="1">Uncharacterized protein</fullName>
    </submittedName>
</protein>
<dbReference type="AlphaFoldDB" id="A0A7G1KJL5"/>
<proteinExistence type="predicted"/>
<keyword evidence="2" id="KW-1185">Reference proteome</keyword>
<accession>A0A7G1KJL5</accession>
<organism evidence="1 2">
    <name type="scientific">Nocardia wallacei</name>
    <dbReference type="NCBI Taxonomy" id="480035"/>
    <lineage>
        <taxon>Bacteria</taxon>
        <taxon>Bacillati</taxon>
        <taxon>Actinomycetota</taxon>
        <taxon>Actinomycetes</taxon>
        <taxon>Mycobacteriales</taxon>
        <taxon>Nocardiaceae</taxon>
        <taxon>Nocardia</taxon>
    </lineage>
</organism>
<dbReference type="Proteomes" id="UP000516173">
    <property type="component" value="Chromosome"/>
</dbReference>
<dbReference type="KEGG" id="nwl:NWFMUON74_31300"/>